<reference evidence="2" key="1">
    <citation type="submission" date="2022-10" db="EMBL/GenBank/DDBJ databases">
        <title>Whole genome sequencing of three plant growth promoting bacteria isolated from Vachellia tortilis subsp. raddiana in Morocco.</title>
        <authorList>
            <person name="Hnini M."/>
            <person name="Zouagui R."/>
            <person name="Zouagui H."/>
            <person name="Chemao Elfihri M.-W."/>
            <person name="Ibrahimi A."/>
            <person name="Sbabou L."/>
            <person name="Aurag J."/>
        </authorList>
    </citation>
    <scope>NUCLEOTIDE SEQUENCE</scope>
    <source>
        <strain evidence="2">LMR678</strain>
    </source>
</reference>
<accession>A0ABT4KMU4</accession>
<name>A0ABT4KMU4_9HYPH</name>
<evidence type="ECO:0000313" key="2">
    <source>
        <dbReference type="EMBL" id="MCZ4093287.1"/>
    </source>
</evidence>
<gene>
    <name evidence="2" type="ORF">O3W52_25780</name>
</gene>
<dbReference type="InterPro" id="IPR036291">
    <property type="entry name" value="NAD(P)-bd_dom_sf"/>
</dbReference>
<dbReference type="Proteomes" id="UP001079430">
    <property type="component" value="Unassembled WGS sequence"/>
</dbReference>
<dbReference type="PANTHER" id="PTHR42760">
    <property type="entry name" value="SHORT-CHAIN DEHYDROGENASES/REDUCTASES FAMILY MEMBER"/>
    <property type="match status" value="1"/>
</dbReference>
<protein>
    <submittedName>
        <fullName evidence="2">SDR family NAD(P)-dependent oxidoreductase</fullName>
    </submittedName>
</protein>
<proteinExistence type="inferred from homology"/>
<dbReference type="Gene3D" id="3.40.50.720">
    <property type="entry name" value="NAD(P)-binding Rossmann-like Domain"/>
    <property type="match status" value="1"/>
</dbReference>
<dbReference type="RefSeq" id="WP_269285039.1">
    <property type="nucleotide sequence ID" value="NZ_JAPVOI010000005.1"/>
</dbReference>
<comment type="caution">
    <text evidence="2">The sequence shown here is derived from an EMBL/GenBank/DDBJ whole genome shotgun (WGS) entry which is preliminary data.</text>
</comment>
<evidence type="ECO:0000313" key="3">
    <source>
        <dbReference type="Proteomes" id="UP001079430"/>
    </source>
</evidence>
<comment type="similarity">
    <text evidence="1">Belongs to the short-chain dehydrogenases/reductases (SDR) family.</text>
</comment>
<dbReference type="PANTHER" id="PTHR42760:SF123">
    <property type="entry name" value="OXIDOREDUCTASE"/>
    <property type="match status" value="1"/>
</dbReference>
<dbReference type="EMBL" id="JAPVOI010000005">
    <property type="protein sequence ID" value="MCZ4093287.1"/>
    <property type="molecule type" value="Genomic_DNA"/>
</dbReference>
<keyword evidence="3" id="KW-1185">Reference proteome</keyword>
<sequence>MAAPYARLFAAEARAAQRALRNAVHASRESSALSQFAATLSGAGVEARPFAADITDVAACDALIGKIAAWAGRLDALISNAGKSLPGKLAEMSPGDRQQMLDLNLRATWLLARAAYRSLIASCGSITAIASISLPDLRLWKPPGEPDWTCALVPETLPFKPADTYS</sequence>
<evidence type="ECO:0000256" key="1">
    <source>
        <dbReference type="ARBA" id="ARBA00006484"/>
    </source>
</evidence>
<dbReference type="InterPro" id="IPR002347">
    <property type="entry name" value="SDR_fam"/>
</dbReference>
<dbReference type="Pfam" id="PF00106">
    <property type="entry name" value="adh_short"/>
    <property type="match status" value="1"/>
</dbReference>
<dbReference type="CDD" id="cd05233">
    <property type="entry name" value="SDR_c"/>
    <property type="match status" value="1"/>
</dbReference>
<dbReference type="SUPFAM" id="SSF51735">
    <property type="entry name" value="NAD(P)-binding Rossmann-fold domains"/>
    <property type="match status" value="1"/>
</dbReference>
<organism evidence="2 3">
    <name type="scientific">Sinorhizobium psoraleae</name>
    <dbReference type="NCBI Taxonomy" id="520838"/>
    <lineage>
        <taxon>Bacteria</taxon>
        <taxon>Pseudomonadati</taxon>
        <taxon>Pseudomonadota</taxon>
        <taxon>Alphaproteobacteria</taxon>
        <taxon>Hyphomicrobiales</taxon>
        <taxon>Rhizobiaceae</taxon>
        <taxon>Sinorhizobium/Ensifer group</taxon>
        <taxon>Sinorhizobium</taxon>
    </lineage>
</organism>